<dbReference type="EMBL" id="CP119311">
    <property type="protein sequence ID" value="WEK37981.1"/>
    <property type="molecule type" value="Genomic_DNA"/>
</dbReference>
<dbReference type="PANTHER" id="PTHR33908:SF11">
    <property type="entry name" value="MEMBRANE PROTEIN"/>
    <property type="match status" value="1"/>
</dbReference>
<feature type="transmembrane region" description="Helical" evidence="8">
    <location>
        <begin position="349"/>
        <end position="368"/>
    </location>
</feature>
<keyword evidence="5 8" id="KW-0812">Transmembrane</keyword>
<feature type="transmembrane region" description="Helical" evidence="8">
    <location>
        <begin position="295"/>
        <end position="313"/>
    </location>
</feature>
<comment type="subcellular location">
    <subcellularLocation>
        <location evidence="1">Cell membrane</location>
        <topology evidence="1">Multi-pass membrane protein</topology>
    </subcellularLocation>
</comment>
<evidence type="ECO:0000256" key="2">
    <source>
        <dbReference type="ARBA" id="ARBA00022475"/>
    </source>
</evidence>
<keyword evidence="7 8" id="KW-0472">Membrane</keyword>
<keyword evidence="2" id="KW-1003">Cell membrane</keyword>
<feature type="transmembrane region" description="Helical" evidence="8">
    <location>
        <begin position="162"/>
        <end position="179"/>
    </location>
</feature>
<feature type="transmembrane region" description="Helical" evidence="8">
    <location>
        <begin position="191"/>
        <end position="219"/>
    </location>
</feature>
<dbReference type="InterPro" id="IPR050297">
    <property type="entry name" value="LipidA_mod_glycosyltrf_83"/>
</dbReference>
<feature type="transmembrane region" description="Helical" evidence="8">
    <location>
        <begin position="374"/>
        <end position="391"/>
    </location>
</feature>
<evidence type="ECO:0000256" key="7">
    <source>
        <dbReference type="ARBA" id="ARBA00023136"/>
    </source>
</evidence>
<feature type="transmembrane region" description="Helical" evidence="8">
    <location>
        <begin position="239"/>
        <end position="260"/>
    </location>
</feature>
<dbReference type="Proteomes" id="UP001220610">
    <property type="component" value="Chromosome"/>
</dbReference>
<sequence length="509" mass="58602">MIDFFRQKFSIDLPGPLPEPGGSFFTPARQALIGWLLLLFAAMTNTHYLFNQLWQDELYTLDQFVLVPLRTTLQDYHVPNNHIVFNFVANVYCRLIGVTELPTLLEQPVLIRLLPYACTLCTVWVFYKGCCRSIGPFFALVATACLVTSIQLYTFGAQVRGYPLQMLLVTIQLMSLLAYKRSPRGWIRPVIIVLTGALLLINLPSSLFYTASLLILQAVVILGGRRPWRQLLSLQNNEWRIWICLLAGFILFCLYFLLLIGRAQVENDPYFYHARHPLSLLLKQPFIVFRDLLDWRYYLLLPLVLSLFLVGSGRSRQTYSLFLAGLFLLPFGLFMLYPPEIVPRTWSALLPVFALLIAHACVPVFPWLYRRWPAFITLLALTVLLSLYCLNRKLEKDNGRRVVTLELRDQYHLAGYHPRSLLDTVIAVSQRNNAAIRLCKIGDEGLKYYLRYWPVDSIAHANQGARATVLIANTHDCYLDSTLHKHYTLLDSGDNAANYYKWYLVEPPR</sequence>
<dbReference type="GO" id="GO:0005886">
    <property type="term" value="C:plasma membrane"/>
    <property type="evidence" value="ECO:0007669"/>
    <property type="project" value="UniProtKB-SubCell"/>
</dbReference>
<evidence type="ECO:0000256" key="6">
    <source>
        <dbReference type="ARBA" id="ARBA00022989"/>
    </source>
</evidence>
<evidence type="ECO:0000256" key="5">
    <source>
        <dbReference type="ARBA" id="ARBA00022692"/>
    </source>
</evidence>
<dbReference type="GO" id="GO:0009103">
    <property type="term" value="P:lipopolysaccharide biosynthetic process"/>
    <property type="evidence" value="ECO:0007669"/>
    <property type="project" value="UniProtKB-ARBA"/>
</dbReference>
<dbReference type="GO" id="GO:0016763">
    <property type="term" value="F:pentosyltransferase activity"/>
    <property type="evidence" value="ECO:0007669"/>
    <property type="project" value="TreeGrafter"/>
</dbReference>
<evidence type="ECO:0000313" key="9">
    <source>
        <dbReference type="EMBL" id="WEK37981.1"/>
    </source>
</evidence>
<evidence type="ECO:0000256" key="8">
    <source>
        <dbReference type="SAM" id="Phobius"/>
    </source>
</evidence>
<evidence type="ECO:0000256" key="1">
    <source>
        <dbReference type="ARBA" id="ARBA00004651"/>
    </source>
</evidence>
<keyword evidence="6 8" id="KW-1133">Transmembrane helix</keyword>
<protein>
    <recommendedName>
        <fullName evidence="11">Glycosyltransferase RgtA/B/C/D-like domain-containing protein</fullName>
    </recommendedName>
</protein>
<feature type="transmembrane region" description="Helical" evidence="8">
    <location>
        <begin position="109"/>
        <end position="127"/>
    </location>
</feature>
<feature type="transmembrane region" description="Helical" evidence="8">
    <location>
        <begin position="319"/>
        <end position="337"/>
    </location>
</feature>
<accession>A0AAJ5WVK7</accession>
<evidence type="ECO:0000256" key="4">
    <source>
        <dbReference type="ARBA" id="ARBA00022679"/>
    </source>
</evidence>
<proteinExistence type="predicted"/>
<keyword evidence="3" id="KW-0328">Glycosyltransferase</keyword>
<reference evidence="9" key="1">
    <citation type="submission" date="2023-03" db="EMBL/GenBank/DDBJ databases">
        <title>Andean soil-derived lignocellulolytic bacterial consortium as a source of novel taxa and putative plastic-active enzymes.</title>
        <authorList>
            <person name="Diaz-Garcia L."/>
            <person name="Chuvochina M."/>
            <person name="Feuerriegel G."/>
            <person name="Bunk B."/>
            <person name="Sproer C."/>
            <person name="Streit W.R."/>
            <person name="Rodriguez L.M."/>
            <person name="Overmann J."/>
            <person name="Jimenez D.J."/>
        </authorList>
    </citation>
    <scope>NUCLEOTIDE SEQUENCE</scope>
    <source>
        <strain evidence="9">MAG 7</strain>
    </source>
</reference>
<feature type="transmembrane region" description="Helical" evidence="8">
    <location>
        <begin position="134"/>
        <end position="156"/>
    </location>
</feature>
<feature type="transmembrane region" description="Helical" evidence="8">
    <location>
        <begin position="32"/>
        <end position="50"/>
    </location>
</feature>
<evidence type="ECO:0008006" key="11">
    <source>
        <dbReference type="Google" id="ProtNLM"/>
    </source>
</evidence>
<evidence type="ECO:0000313" key="10">
    <source>
        <dbReference type="Proteomes" id="UP001220610"/>
    </source>
</evidence>
<organism evidence="9 10">
    <name type="scientific">Candidatus Pseudobacter hemicellulosilyticus</name>
    <dbReference type="NCBI Taxonomy" id="3121375"/>
    <lineage>
        <taxon>Bacteria</taxon>
        <taxon>Pseudomonadati</taxon>
        <taxon>Bacteroidota</taxon>
        <taxon>Chitinophagia</taxon>
        <taxon>Chitinophagales</taxon>
        <taxon>Chitinophagaceae</taxon>
        <taxon>Pseudobacter</taxon>
    </lineage>
</organism>
<name>A0AAJ5WVK7_9BACT</name>
<dbReference type="AlphaFoldDB" id="A0AAJ5WVK7"/>
<dbReference type="PANTHER" id="PTHR33908">
    <property type="entry name" value="MANNOSYLTRANSFERASE YKCB-RELATED"/>
    <property type="match status" value="1"/>
</dbReference>
<evidence type="ECO:0000256" key="3">
    <source>
        <dbReference type="ARBA" id="ARBA00022676"/>
    </source>
</evidence>
<gene>
    <name evidence="9" type="ORF">P0Y53_10765</name>
</gene>
<keyword evidence="4" id="KW-0808">Transferase</keyword>